<reference evidence="1" key="1">
    <citation type="journal article" date="2021" name="Nat. Microbiol.">
        <title>Cocultivation of an ultrasmall environmental parasitic bacterium with lytic ability against bacteria associated with wastewater foams.</title>
        <authorList>
            <person name="Batinovic S."/>
            <person name="Rose J.J.A."/>
            <person name="Ratcliffe J."/>
            <person name="Seviour R.J."/>
            <person name="Petrovski S."/>
        </authorList>
    </citation>
    <scope>NUCLEOTIDE SEQUENCE</scope>
    <source>
        <strain evidence="1">JR1</strain>
    </source>
</reference>
<gene>
    <name evidence="1" type="ORF">GII36_02365</name>
</gene>
<evidence type="ECO:0000313" key="2">
    <source>
        <dbReference type="Proteomes" id="UP001059824"/>
    </source>
</evidence>
<protein>
    <submittedName>
        <fullName evidence="1">Uncharacterized protein</fullName>
    </submittedName>
</protein>
<dbReference type="EMBL" id="CP045921">
    <property type="protein sequence ID" value="QHN42690.1"/>
    <property type="molecule type" value="Genomic_DNA"/>
</dbReference>
<dbReference type="Proteomes" id="UP001059824">
    <property type="component" value="Chromosome"/>
</dbReference>
<evidence type="ECO:0000313" key="1">
    <source>
        <dbReference type="EMBL" id="QHN42690.1"/>
    </source>
</evidence>
<dbReference type="RefSeq" id="WP_260764176.1">
    <property type="nucleotide sequence ID" value="NZ_CP045921.1"/>
</dbReference>
<keyword evidence="2" id="KW-1185">Reference proteome</keyword>
<sequence>MQQFPYWHVQEPSKPLYPNVEWNRPEQRNLRGRLGVIGGNKLGFAGVAEAYSTAYDAWAGEVRVLLPDILRRAIPASITDAVFAPNNISGSLSKGALGDMQALGAWSTGVLLVGDAGKSSETTVVYDDFIASYTGWITLTRDAVDLVRRSAPVMVEREHTLYVLSFAQLQKLFQDVYYPKILTFSMQLAQLVENLHKFTLSYPITVLTLHQGQLVIAHDGQVVTQRWDSPMAIWRGHTAARAASYLLWHSKPLEALASSIQT</sequence>
<organism evidence="1 2">
    <name type="scientific">Candidatus Mycosynbacter amalyticus</name>
    <dbReference type="NCBI Taxonomy" id="2665156"/>
    <lineage>
        <taxon>Bacteria</taxon>
        <taxon>Candidatus Saccharimonadota</taxon>
        <taxon>Candidatus Saccharimonadota incertae sedis</taxon>
        <taxon>Candidatus Mycosynbacter</taxon>
    </lineage>
</organism>
<name>A0A857MPV4_9BACT</name>
<accession>A0A857MPV4</accession>
<proteinExistence type="predicted"/>
<dbReference type="AlphaFoldDB" id="A0A857MPV4"/>
<dbReference type="KEGG" id="mama:GII36_02365"/>